<sequence length="1131" mass="127021">MAYPQQVFVSTTFSSPSFISRRRQVVYENTLLYQLNVLKKTGRYEAFKLKWHPSYSDKPNVWPVPNHLFWDSDVAKWIEGACYFLRGKDNAEIDAAVKELVEMIRSAQQEDGYLNIHFTVVDPKGRFTNLRDLHELYNAGHLIEAALAHQEYYGNDLFLQPILKYVDLLCRTFGPGPDQKHGYPGHPEIELALLRLFGKTKDTRHRALAQYFIEERGNPHGQDGRHYYDVEAELRGEGEHERPAYWTEERSFWYQQAHKPIIEQETIEGHSVRAMYLLTAVADLVRIDNTGNNTGALGNALARLWTNMVDKKMYLTGGIGAMKQWEGFGIDYFLPSGTDEGGCYAETCAGIGVMMLAERMLQLDLDVKFADVMELCFYNAVLTGMSANGKQFTYVNQLASTDTDLSKRAEWFTCACCPPNMARLLGYIGGYLWSQKTDENSKSVEVAVHLYSSATIKIPVGDTTVELEQKSNWPWDGKIDFTIRNASKVATTIKLRVPGWATDWKLSPSAPETVLEKGYLTLSPDWLKKHDTFELDIPLKPRFITPHTYTNQDVVALARGPLIYCLEDFDNPWVEDHFKSLVLDSTGNITEEVTSDSALGEPCITLTAHNSASFLGVEESLGPLVPLGKATVKERPAVQQLMFIPYCLRDNRGGKGHMRTQQCWAASVLERFYLDSSEDLNSRRSLFITGTLAATAAVVNFANDTGAPEHLASGTLYGLPENGNQIPDEFFRDIGWRYERAGGAQLPAPALGWIWGLTNYKNRFKSALSNYQTTLKHGGQFVFLIHDLWGADGTQNSSAPYPGDNGDWTSWDSYLATLFSDMNANDMTKDVIVDIWNEPDLAAFWARTQQQYLEMWGRTYYKFRAEFGTKVLLSGPASAGEPLNNSWFANWCSYISRNGSIPDQYAWHMEGGGGDLLSAHAGLLGYLEEYNLPTRAININEYGVFKEQVPSGSAWWIAQLERINAFGLRGNWLSGYQLHDFMASLIGKPDSLSNYSATSTGYFPVGDYQVYKYYNLNMTGSRYGTTPSSDLALDVYATADRGLARVLVGVRVKTGTWQLTLDSLTSLGLAASGSLDVHTFAFPAVEQYQQWAKVDSPIDLGWYSHPYSDGSVTFPINQVTTDTAFAFEFAY</sequence>
<feature type="domain" description="Non-reducing end beta-L-arabinofuranosidase-like GH127 middle" evidence="5">
    <location>
        <begin position="446"/>
        <end position="538"/>
    </location>
</feature>
<dbReference type="SUPFAM" id="SSF51445">
    <property type="entry name" value="(Trans)glycosidases"/>
    <property type="match status" value="1"/>
</dbReference>
<organism evidence="7 8">
    <name type="scientific">Trichoderma aggressivum f. europaeum</name>
    <dbReference type="NCBI Taxonomy" id="173218"/>
    <lineage>
        <taxon>Eukaryota</taxon>
        <taxon>Fungi</taxon>
        <taxon>Dikarya</taxon>
        <taxon>Ascomycota</taxon>
        <taxon>Pezizomycotina</taxon>
        <taxon>Sordariomycetes</taxon>
        <taxon>Hypocreomycetidae</taxon>
        <taxon>Hypocreales</taxon>
        <taxon>Hypocreaceae</taxon>
        <taxon>Trichoderma</taxon>
    </lineage>
</organism>
<feature type="domain" description="Non-reducing end beta-L-arabinofuranosidase-like GH127 C-terminal" evidence="6">
    <location>
        <begin position="546"/>
        <end position="658"/>
    </location>
</feature>
<dbReference type="SUPFAM" id="SSF48208">
    <property type="entry name" value="Six-hairpin glycosidases"/>
    <property type="match status" value="1"/>
</dbReference>
<gene>
    <name evidence="7" type="ORF">Triagg1_9147</name>
</gene>
<accession>A0AAE1IZC1</accession>
<keyword evidence="3" id="KW-0326">Glycosidase</keyword>
<dbReference type="InterPro" id="IPR008928">
    <property type="entry name" value="6-hairpin_glycosidase_sf"/>
</dbReference>
<dbReference type="PANTHER" id="PTHR43465">
    <property type="entry name" value="DUF1680 DOMAIN PROTEIN (AFU_ORTHOLOGUE AFUA_1G08910)"/>
    <property type="match status" value="1"/>
</dbReference>
<dbReference type="AlphaFoldDB" id="A0AAE1IZC1"/>
<dbReference type="InterPro" id="IPR049046">
    <property type="entry name" value="Beta-AFase-like_GH127_middle"/>
</dbReference>
<dbReference type="InterPro" id="IPR018087">
    <property type="entry name" value="Glyco_hydro_5_CS"/>
</dbReference>
<dbReference type="InterPro" id="IPR049174">
    <property type="entry name" value="Beta-AFase-like"/>
</dbReference>
<proteinExistence type="inferred from homology"/>
<dbReference type="InterPro" id="IPR017853">
    <property type="entry name" value="GH"/>
</dbReference>
<dbReference type="GeneID" id="87923977"/>
<keyword evidence="2" id="KW-0378">Hydrolase</keyword>
<evidence type="ECO:0000313" key="8">
    <source>
        <dbReference type="Proteomes" id="UP001273209"/>
    </source>
</evidence>
<evidence type="ECO:0000256" key="1">
    <source>
        <dbReference type="ARBA" id="ARBA00005641"/>
    </source>
</evidence>
<evidence type="ECO:0000259" key="5">
    <source>
        <dbReference type="Pfam" id="PF20736"/>
    </source>
</evidence>
<dbReference type="PROSITE" id="PS00659">
    <property type="entry name" value="GLYCOSYL_HYDROL_F5"/>
    <property type="match status" value="1"/>
</dbReference>
<dbReference type="Gene3D" id="3.20.20.80">
    <property type="entry name" value="Glycosidases"/>
    <property type="match status" value="1"/>
</dbReference>
<evidence type="ECO:0000313" key="7">
    <source>
        <dbReference type="EMBL" id="KAK4064168.1"/>
    </source>
</evidence>
<protein>
    <submittedName>
        <fullName evidence="7">CAZyme family GH127</fullName>
    </submittedName>
</protein>
<evidence type="ECO:0000256" key="2">
    <source>
        <dbReference type="ARBA" id="ARBA00022801"/>
    </source>
</evidence>
<dbReference type="EMBL" id="JAWRVG010000049">
    <property type="protein sequence ID" value="KAK4064168.1"/>
    <property type="molecule type" value="Genomic_DNA"/>
</dbReference>
<dbReference type="InterPro" id="IPR049049">
    <property type="entry name" value="Beta-AFase-like_GH127_C"/>
</dbReference>
<keyword evidence="8" id="KW-1185">Reference proteome</keyword>
<evidence type="ECO:0000259" key="4">
    <source>
        <dbReference type="Pfam" id="PF07944"/>
    </source>
</evidence>
<dbReference type="Pfam" id="PF20736">
    <property type="entry name" value="Glyco_hydro127M"/>
    <property type="match status" value="1"/>
</dbReference>
<name>A0AAE1IZC1_9HYPO</name>
<comment type="similarity">
    <text evidence="1">Belongs to the glycosyl hydrolase 5 (cellulase A) family.</text>
</comment>
<feature type="domain" description="Non-reducing end beta-L-arabinofuranosidase-like GH127 catalytic" evidence="4">
    <location>
        <begin position="16"/>
        <end position="427"/>
    </location>
</feature>
<comment type="caution">
    <text evidence="7">The sequence shown here is derived from an EMBL/GenBank/DDBJ whole genome shotgun (WGS) entry which is preliminary data.</text>
</comment>
<dbReference type="Pfam" id="PF20737">
    <property type="entry name" value="Glyco_hydro127C"/>
    <property type="match status" value="1"/>
</dbReference>
<dbReference type="RefSeq" id="XP_062751920.1">
    <property type="nucleotide sequence ID" value="XM_062904073.1"/>
</dbReference>
<dbReference type="InterPro" id="IPR012878">
    <property type="entry name" value="Beta-AFase-like_GH127_cat"/>
</dbReference>
<dbReference type="Pfam" id="PF07944">
    <property type="entry name" value="Beta-AFase-like_GH127_cat"/>
    <property type="match status" value="1"/>
</dbReference>
<dbReference type="Proteomes" id="UP001273209">
    <property type="component" value="Unassembled WGS sequence"/>
</dbReference>
<dbReference type="GO" id="GO:0005975">
    <property type="term" value="P:carbohydrate metabolic process"/>
    <property type="evidence" value="ECO:0007669"/>
    <property type="project" value="InterPro"/>
</dbReference>
<evidence type="ECO:0000259" key="6">
    <source>
        <dbReference type="Pfam" id="PF20737"/>
    </source>
</evidence>
<evidence type="ECO:0000256" key="3">
    <source>
        <dbReference type="ARBA" id="ARBA00023295"/>
    </source>
</evidence>
<dbReference type="GO" id="GO:0004553">
    <property type="term" value="F:hydrolase activity, hydrolyzing O-glycosyl compounds"/>
    <property type="evidence" value="ECO:0007669"/>
    <property type="project" value="InterPro"/>
</dbReference>
<reference evidence="7" key="1">
    <citation type="submission" date="2023-11" db="EMBL/GenBank/DDBJ databases">
        <title>The genome sequences of three competitors of mushroom-forming fungi.</title>
        <authorList>
            <person name="Beijen E."/>
            <person name="Ohm R.A."/>
        </authorList>
    </citation>
    <scope>NUCLEOTIDE SEQUENCE</scope>
    <source>
        <strain evidence="7">CBS 100526</strain>
    </source>
</reference>
<dbReference type="PANTHER" id="PTHR43465:SF2">
    <property type="entry name" value="DUF1680 DOMAIN PROTEIN (AFU_ORTHOLOGUE AFUA_1G08910)"/>
    <property type="match status" value="1"/>
</dbReference>